<accession>A0A8J2LC22</accession>
<comment type="caution">
    <text evidence="1">The sequence shown here is derived from an EMBL/GenBank/DDBJ whole genome shotgun (WGS) entry which is preliminary data.</text>
</comment>
<name>A0A8J2LC22_9HEXA</name>
<dbReference type="Proteomes" id="UP000708208">
    <property type="component" value="Unassembled WGS sequence"/>
</dbReference>
<reference evidence="1" key="1">
    <citation type="submission" date="2021-06" db="EMBL/GenBank/DDBJ databases">
        <authorList>
            <person name="Hodson N. C."/>
            <person name="Mongue J. A."/>
            <person name="Jaron S. K."/>
        </authorList>
    </citation>
    <scope>NUCLEOTIDE SEQUENCE</scope>
</reference>
<keyword evidence="2" id="KW-1185">Reference proteome</keyword>
<evidence type="ECO:0000313" key="2">
    <source>
        <dbReference type="Proteomes" id="UP000708208"/>
    </source>
</evidence>
<evidence type="ECO:0000313" key="1">
    <source>
        <dbReference type="EMBL" id="CAG7829241.1"/>
    </source>
</evidence>
<proteinExistence type="predicted"/>
<dbReference type="AlphaFoldDB" id="A0A8J2LC22"/>
<sequence>MNTEDLIFLTIIIHSSTTSPCSSSIHTKILRTGFPHVDCHDCGGSEEGADAGMGLTQIFGGQDGNREGMDFFNAGGGRL</sequence>
<protein>
    <submittedName>
        <fullName evidence="1">Uncharacterized protein</fullName>
    </submittedName>
</protein>
<organism evidence="1 2">
    <name type="scientific">Allacma fusca</name>
    <dbReference type="NCBI Taxonomy" id="39272"/>
    <lineage>
        <taxon>Eukaryota</taxon>
        <taxon>Metazoa</taxon>
        <taxon>Ecdysozoa</taxon>
        <taxon>Arthropoda</taxon>
        <taxon>Hexapoda</taxon>
        <taxon>Collembola</taxon>
        <taxon>Symphypleona</taxon>
        <taxon>Sminthuridae</taxon>
        <taxon>Allacma</taxon>
    </lineage>
</organism>
<gene>
    <name evidence="1" type="ORF">AFUS01_LOCUS39115</name>
</gene>
<dbReference type="EMBL" id="CAJVCH010550678">
    <property type="protein sequence ID" value="CAG7829241.1"/>
    <property type="molecule type" value="Genomic_DNA"/>
</dbReference>